<dbReference type="SMART" id="SM00062">
    <property type="entry name" value="PBPb"/>
    <property type="match status" value="1"/>
</dbReference>
<comment type="catalytic activity">
    <reaction evidence="3">
        <text>2 GTP = 3',3'-c-di-GMP + 2 diphosphate</text>
        <dbReference type="Rhea" id="RHEA:24898"/>
        <dbReference type="ChEBI" id="CHEBI:33019"/>
        <dbReference type="ChEBI" id="CHEBI:37565"/>
        <dbReference type="ChEBI" id="CHEBI:58805"/>
        <dbReference type="EC" id="2.7.7.65"/>
    </reaction>
</comment>
<dbReference type="AlphaFoldDB" id="A0A1V8M3U9"/>
<comment type="cofactor">
    <cofactor evidence="1">
        <name>Mg(2+)</name>
        <dbReference type="ChEBI" id="CHEBI:18420"/>
    </cofactor>
</comment>
<dbReference type="InterPro" id="IPR050469">
    <property type="entry name" value="Diguanylate_Cyclase"/>
</dbReference>
<dbReference type="Gene3D" id="3.30.70.270">
    <property type="match status" value="1"/>
</dbReference>
<dbReference type="CDD" id="cd01949">
    <property type="entry name" value="GGDEF"/>
    <property type="match status" value="1"/>
</dbReference>
<accession>A0A1V8M3U9</accession>
<evidence type="ECO:0000256" key="3">
    <source>
        <dbReference type="ARBA" id="ARBA00034247"/>
    </source>
</evidence>
<dbReference type="GO" id="GO:0005886">
    <property type="term" value="C:plasma membrane"/>
    <property type="evidence" value="ECO:0007669"/>
    <property type="project" value="TreeGrafter"/>
</dbReference>
<dbReference type="FunFam" id="3.30.70.270:FF:000001">
    <property type="entry name" value="Diguanylate cyclase domain protein"/>
    <property type="match status" value="1"/>
</dbReference>
<gene>
    <name evidence="6" type="ORF">AU255_13265</name>
</gene>
<evidence type="ECO:0000313" key="7">
    <source>
        <dbReference type="Proteomes" id="UP000191980"/>
    </source>
</evidence>
<dbReference type="Pfam" id="PF00990">
    <property type="entry name" value="GGDEF"/>
    <property type="match status" value="1"/>
</dbReference>
<feature type="domain" description="GGDEF" evidence="5">
    <location>
        <begin position="344"/>
        <end position="471"/>
    </location>
</feature>
<keyword evidence="4" id="KW-1133">Transmembrane helix</keyword>
<dbReference type="Pfam" id="PF00497">
    <property type="entry name" value="SBP_bac_3"/>
    <property type="match status" value="1"/>
</dbReference>
<dbReference type="RefSeq" id="WP_080523452.1">
    <property type="nucleotide sequence ID" value="NZ_LPUF01000002.1"/>
</dbReference>
<comment type="caution">
    <text evidence="6">The sequence shown here is derived from an EMBL/GenBank/DDBJ whole genome shotgun (WGS) entry which is preliminary data.</text>
</comment>
<dbReference type="InterPro" id="IPR043128">
    <property type="entry name" value="Rev_trsase/Diguanyl_cyclase"/>
</dbReference>
<dbReference type="GO" id="GO:1902201">
    <property type="term" value="P:negative regulation of bacterial-type flagellum-dependent cell motility"/>
    <property type="evidence" value="ECO:0007669"/>
    <property type="project" value="TreeGrafter"/>
</dbReference>
<dbReference type="GO" id="GO:0043709">
    <property type="term" value="P:cell adhesion involved in single-species biofilm formation"/>
    <property type="evidence" value="ECO:0007669"/>
    <property type="project" value="TreeGrafter"/>
</dbReference>
<evidence type="ECO:0000259" key="5">
    <source>
        <dbReference type="PROSITE" id="PS50887"/>
    </source>
</evidence>
<dbReference type="Gene3D" id="3.40.190.10">
    <property type="entry name" value="Periplasmic binding protein-like II"/>
    <property type="match status" value="2"/>
</dbReference>
<evidence type="ECO:0000313" key="6">
    <source>
        <dbReference type="EMBL" id="OQK16073.1"/>
    </source>
</evidence>
<dbReference type="InterPro" id="IPR001638">
    <property type="entry name" value="Solute-binding_3/MltF_N"/>
</dbReference>
<sequence>MRCFTQSILILILISIGLLSLSVFAVEYFRPENNSETLQLTVEEQQYLQLKQHITMCVDPDWMPYEKVDEGRHIGIVADFMRLFANKLNIHIEILPNRHWLEELTQGKPRQCDIFSLVMPTPERKQFLDFTQAYFSFPLVVAVNYQEYFIGGINDVLDKKLGIQKDYDYAELLRLQYPDIYLEKVESLDEGLEKVSRNQLYGMIASLPEVSYAFQEQYIGELKIAGKLTQKLNLTMGARNDEPLLVEIFNKAIAQLSEHEQREIINDWISIKYVSETDYELLIKVASVMLLLFVIFMYRYALIRRHNYRLRHLSVTDKLTNINNRMKLDQEIGDALSLAQRYQHHFSIIIIDIDHFKNINDKYGHLVGDYALKALAQLLSNNIRDVDTLGRWGGEEFLIICPGQTLKGGRLMAEKLRTIIDQYPFEYFAHLSCSFGVAAYAKDQNVDILLTRADNALYRAKDLGRNKVCTN</sequence>
<organism evidence="6 7">
    <name type="scientific">Methyloprofundus sedimenti</name>
    <dbReference type="NCBI Taxonomy" id="1420851"/>
    <lineage>
        <taxon>Bacteria</taxon>
        <taxon>Pseudomonadati</taxon>
        <taxon>Pseudomonadota</taxon>
        <taxon>Gammaproteobacteria</taxon>
        <taxon>Methylococcales</taxon>
        <taxon>Methylococcaceae</taxon>
        <taxon>Methyloprofundus</taxon>
    </lineage>
</organism>
<dbReference type="EMBL" id="LPUF01000002">
    <property type="protein sequence ID" value="OQK16073.1"/>
    <property type="molecule type" value="Genomic_DNA"/>
</dbReference>
<reference evidence="6 7" key="1">
    <citation type="submission" date="2015-12" db="EMBL/GenBank/DDBJ databases">
        <authorList>
            <person name="Shamseldin A."/>
            <person name="Moawad H."/>
            <person name="Abd El-Rahim W.M."/>
            <person name="Sadowsky M.J."/>
        </authorList>
    </citation>
    <scope>NUCLEOTIDE SEQUENCE [LARGE SCALE GENOMIC DNA]</scope>
    <source>
        <strain evidence="6 7">WF1</strain>
    </source>
</reference>
<dbReference type="InterPro" id="IPR029787">
    <property type="entry name" value="Nucleotide_cyclase"/>
</dbReference>
<dbReference type="InterPro" id="IPR000160">
    <property type="entry name" value="GGDEF_dom"/>
</dbReference>
<dbReference type="SMART" id="SM00267">
    <property type="entry name" value="GGDEF"/>
    <property type="match status" value="1"/>
</dbReference>
<dbReference type="STRING" id="1420851.AU255_13265"/>
<proteinExistence type="predicted"/>
<dbReference type="PANTHER" id="PTHR45138:SF9">
    <property type="entry name" value="DIGUANYLATE CYCLASE DGCM-RELATED"/>
    <property type="match status" value="1"/>
</dbReference>
<feature type="transmembrane region" description="Helical" evidence="4">
    <location>
        <begin position="281"/>
        <end position="301"/>
    </location>
</feature>
<dbReference type="GO" id="GO:0052621">
    <property type="term" value="F:diguanylate cyclase activity"/>
    <property type="evidence" value="ECO:0007669"/>
    <property type="project" value="UniProtKB-EC"/>
</dbReference>
<keyword evidence="7" id="KW-1185">Reference proteome</keyword>
<evidence type="ECO:0000256" key="2">
    <source>
        <dbReference type="ARBA" id="ARBA00012528"/>
    </source>
</evidence>
<evidence type="ECO:0000256" key="4">
    <source>
        <dbReference type="SAM" id="Phobius"/>
    </source>
</evidence>
<dbReference type="Proteomes" id="UP000191980">
    <property type="component" value="Unassembled WGS sequence"/>
</dbReference>
<dbReference type="SUPFAM" id="SSF53850">
    <property type="entry name" value="Periplasmic binding protein-like II"/>
    <property type="match status" value="1"/>
</dbReference>
<keyword evidence="4" id="KW-0472">Membrane</keyword>
<dbReference type="CDD" id="cd13708">
    <property type="entry name" value="PBP2_BvgS_like_1"/>
    <property type="match status" value="1"/>
</dbReference>
<protein>
    <recommendedName>
        <fullName evidence="2">diguanylate cyclase</fullName>
        <ecNumber evidence="2">2.7.7.65</ecNumber>
    </recommendedName>
</protein>
<evidence type="ECO:0000256" key="1">
    <source>
        <dbReference type="ARBA" id="ARBA00001946"/>
    </source>
</evidence>
<dbReference type="PANTHER" id="PTHR45138">
    <property type="entry name" value="REGULATORY COMPONENTS OF SENSORY TRANSDUCTION SYSTEM"/>
    <property type="match status" value="1"/>
</dbReference>
<dbReference type="OrthoDB" id="9180959at2"/>
<name>A0A1V8M3U9_9GAMM</name>
<keyword evidence="4" id="KW-0812">Transmembrane</keyword>
<dbReference type="PROSITE" id="PS50887">
    <property type="entry name" value="GGDEF"/>
    <property type="match status" value="1"/>
</dbReference>
<dbReference type="NCBIfam" id="TIGR00254">
    <property type="entry name" value="GGDEF"/>
    <property type="match status" value="1"/>
</dbReference>
<dbReference type="EC" id="2.7.7.65" evidence="2"/>
<dbReference type="SUPFAM" id="SSF55073">
    <property type="entry name" value="Nucleotide cyclase"/>
    <property type="match status" value="1"/>
</dbReference>